<comment type="caution">
    <text evidence="1">The sequence shown here is derived from an EMBL/GenBank/DDBJ whole genome shotgun (WGS) entry which is preliminary data.</text>
</comment>
<dbReference type="Proteomes" id="UP001148662">
    <property type="component" value="Unassembled WGS sequence"/>
</dbReference>
<accession>A0ACC1S4A6</accession>
<proteinExistence type="predicted"/>
<evidence type="ECO:0000313" key="2">
    <source>
        <dbReference type="Proteomes" id="UP001148662"/>
    </source>
</evidence>
<dbReference type="EMBL" id="JANHOG010001784">
    <property type="protein sequence ID" value="KAJ3531673.1"/>
    <property type="molecule type" value="Genomic_DNA"/>
</dbReference>
<name>A0ACC1S4A6_9APHY</name>
<reference evidence="1" key="1">
    <citation type="submission" date="2022-07" db="EMBL/GenBank/DDBJ databases">
        <title>Genome Sequence of Phlebia brevispora.</title>
        <authorList>
            <person name="Buettner E."/>
        </authorList>
    </citation>
    <scope>NUCLEOTIDE SEQUENCE</scope>
    <source>
        <strain evidence="1">MPL23</strain>
    </source>
</reference>
<sequence length="643" mass="73129">MQVPLLLIATYLVMYSCYIACGRSFKSPAALKLHQNKCEIAQHSYAESLKRKLTHDESTQAAKLQQAKDVEVQKQAIRESEATVSFAPDEGTTIHHAEPSSSRIPRVWRKLCFLQDFMPHSLSMLPRNLHPPPPPISTASPVPASFEEDTCSADCQHEYAYSTLDESSLYRCYRHIPSHDPEASISIDELHGGSSVKSLGELDRFVHDVLLAEDFDQSHLKGFSAVKESQRLDDWLDEDGSLSVTVFTEADGWRSASVQIRVPCEGVKHRSENDVPMFEVPGVYFHQLVAVIKASFESSTTLNFHWVPFRLYAKIPSTPEQGEQPSAAGEQSSQPSVPGTSEEPSNNVKFPHGEAERVYSELYNSEEANLEYERIRDAEAKRSPAEPKLETVIAFLMLCRSTPDASPATYGKAASNATYTHCKRELLHAIWTLLLDEEFLKAYEEGIIIRILLATIRFLGNMPCIHCVTLKQFISALGSKLDMRHRTKLRGAYERDRKHEVETARRRIYERGNSVVNKTIEGNLRPFSWVPTRMRSIEMFEFDFYKMLVVDQLHEFELGIWKATFIHLVRILYATGDAQVQELNSRYRRVPSFGRDTIRRFVWNVSAMKAFAARDFEDLLQCIIPVFDGLLDEPYNSIVIDLL</sequence>
<gene>
    <name evidence="1" type="ORF">NM688_g7541</name>
</gene>
<organism evidence="1 2">
    <name type="scientific">Phlebia brevispora</name>
    <dbReference type="NCBI Taxonomy" id="194682"/>
    <lineage>
        <taxon>Eukaryota</taxon>
        <taxon>Fungi</taxon>
        <taxon>Dikarya</taxon>
        <taxon>Basidiomycota</taxon>
        <taxon>Agaricomycotina</taxon>
        <taxon>Agaricomycetes</taxon>
        <taxon>Polyporales</taxon>
        <taxon>Meruliaceae</taxon>
        <taxon>Phlebia</taxon>
    </lineage>
</organism>
<keyword evidence="2" id="KW-1185">Reference proteome</keyword>
<evidence type="ECO:0000313" key="1">
    <source>
        <dbReference type="EMBL" id="KAJ3531673.1"/>
    </source>
</evidence>
<protein>
    <submittedName>
        <fullName evidence="1">Uncharacterized protein</fullName>
    </submittedName>
</protein>